<protein>
    <submittedName>
        <fullName evidence="5">ABC transporter ATP-binding protein</fullName>
    </submittedName>
</protein>
<dbReference type="SUPFAM" id="SSF52540">
    <property type="entry name" value="P-loop containing nucleoside triphosphate hydrolases"/>
    <property type="match status" value="1"/>
</dbReference>
<feature type="domain" description="ABC transporter" evidence="4">
    <location>
        <begin position="2"/>
        <end position="234"/>
    </location>
</feature>
<keyword evidence="2" id="KW-0547">Nucleotide-binding</keyword>
<name>A0A2S2CK08_9PROT</name>
<evidence type="ECO:0000256" key="2">
    <source>
        <dbReference type="ARBA" id="ARBA00022741"/>
    </source>
</evidence>
<dbReference type="InterPro" id="IPR051120">
    <property type="entry name" value="ABC_AA/LPS_Transport"/>
</dbReference>
<organism evidence="5 6">
    <name type="scientific">Azospirillum thermophilum</name>
    <dbReference type="NCBI Taxonomy" id="2202148"/>
    <lineage>
        <taxon>Bacteria</taxon>
        <taxon>Pseudomonadati</taxon>
        <taxon>Pseudomonadota</taxon>
        <taxon>Alphaproteobacteria</taxon>
        <taxon>Rhodospirillales</taxon>
        <taxon>Azospirillaceae</taxon>
        <taxon>Azospirillum</taxon>
    </lineage>
</organism>
<evidence type="ECO:0000256" key="3">
    <source>
        <dbReference type="ARBA" id="ARBA00022840"/>
    </source>
</evidence>
<dbReference type="Pfam" id="PF12399">
    <property type="entry name" value="BCA_ABC_TP_C"/>
    <property type="match status" value="1"/>
</dbReference>
<dbReference type="KEGG" id="azz:DEW08_00360"/>
<dbReference type="InterPro" id="IPR003593">
    <property type="entry name" value="AAA+_ATPase"/>
</dbReference>
<dbReference type="SMART" id="SM00382">
    <property type="entry name" value="AAA"/>
    <property type="match status" value="1"/>
</dbReference>
<dbReference type="Gene3D" id="3.40.50.300">
    <property type="entry name" value="P-loop containing nucleotide triphosphate hydrolases"/>
    <property type="match status" value="1"/>
</dbReference>
<dbReference type="GO" id="GO:0005886">
    <property type="term" value="C:plasma membrane"/>
    <property type="evidence" value="ECO:0007669"/>
    <property type="project" value="TreeGrafter"/>
</dbReference>
<dbReference type="PROSITE" id="PS50893">
    <property type="entry name" value="ABC_TRANSPORTER_2"/>
    <property type="match status" value="1"/>
</dbReference>
<keyword evidence="6" id="KW-1185">Reference proteome</keyword>
<proteinExistence type="predicted"/>
<accession>A0A2S2CK08</accession>
<dbReference type="InterPro" id="IPR003439">
    <property type="entry name" value="ABC_transporter-like_ATP-bd"/>
</dbReference>
<dbReference type="EMBL" id="CP029352">
    <property type="protein sequence ID" value="AWK84845.1"/>
    <property type="molecule type" value="Genomic_DNA"/>
</dbReference>
<dbReference type="GO" id="GO:0005524">
    <property type="term" value="F:ATP binding"/>
    <property type="evidence" value="ECO:0007669"/>
    <property type="project" value="UniProtKB-KW"/>
</dbReference>
<evidence type="ECO:0000256" key="1">
    <source>
        <dbReference type="ARBA" id="ARBA00022448"/>
    </source>
</evidence>
<evidence type="ECO:0000259" key="4">
    <source>
        <dbReference type="PROSITE" id="PS50893"/>
    </source>
</evidence>
<dbReference type="Pfam" id="PF00005">
    <property type="entry name" value="ABC_tran"/>
    <property type="match status" value="1"/>
</dbReference>
<sequence length="237" mass="25594">MLTLEGVQVRFGGVQALKSASFSVAEGETIGLVGPNGAGKTTLFNVISGVVKPTEGRLEFRGRSLLTLPEWKRARLGIGRSFQIPRPLGHCTVRENLIVAQRFGAGTVDPERIDEILDILNLAGKADRDATTELALTEHKALEVGKALATNPSLLLLDEVLAGLETNSKRAFMERLAAVRERFRLAMVVIEHDIPTVTALCPRVLVLNFGQIIADGTPDAVFRDPEVIRSYTGEAAA</sequence>
<keyword evidence="3 5" id="KW-0067">ATP-binding</keyword>
<gene>
    <name evidence="5" type="ORF">DEW08_00360</name>
</gene>
<dbReference type="RefSeq" id="WP_109323574.1">
    <property type="nucleotide sequence ID" value="NZ_CP029352.1"/>
</dbReference>
<dbReference type="PANTHER" id="PTHR45772">
    <property type="entry name" value="CONSERVED COMPONENT OF ABC TRANSPORTER FOR NATURAL AMINO ACIDS-RELATED"/>
    <property type="match status" value="1"/>
</dbReference>
<dbReference type="OrthoDB" id="9779872at2"/>
<dbReference type="InterPro" id="IPR027417">
    <property type="entry name" value="P-loop_NTPase"/>
</dbReference>
<dbReference type="GO" id="GO:0016887">
    <property type="term" value="F:ATP hydrolysis activity"/>
    <property type="evidence" value="ECO:0007669"/>
    <property type="project" value="InterPro"/>
</dbReference>
<keyword evidence="1" id="KW-0813">Transport</keyword>
<evidence type="ECO:0000313" key="5">
    <source>
        <dbReference type="EMBL" id="AWK84845.1"/>
    </source>
</evidence>
<dbReference type="AlphaFoldDB" id="A0A2S2CK08"/>
<dbReference type="InterPro" id="IPR032823">
    <property type="entry name" value="BCA_ABC_TP_C"/>
</dbReference>
<reference evidence="6" key="1">
    <citation type="submission" date="2018-05" db="EMBL/GenBank/DDBJ databases">
        <title>Azospirillum thermophila sp. nov., a novel isolated from hot spring.</title>
        <authorList>
            <person name="Zhao Z."/>
        </authorList>
    </citation>
    <scope>NUCLEOTIDE SEQUENCE [LARGE SCALE GENOMIC DNA]</scope>
    <source>
        <strain evidence="6">CFH 70021</strain>
    </source>
</reference>
<evidence type="ECO:0000313" key="6">
    <source>
        <dbReference type="Proteomes" id="UP000245629"/>
    </source>
</evidence>
<dbReference type="Proteomes" id="UP000245629">
    <property type="component" value="Chromosome 1"/>
</dbReference>